<dbReference type="VEuPathDB" id="AmoebaDB:EHI5A_005930"/>
<accession>A0A5K1U904</accession>
<dbReference type="VEuPathDB" id="AmoebaDB:EHI7A_075660"/>
<sequence>MNEESMMSHILYRHEQFVRAHLKEYLKESDEEKQRKYQIAAASQGCLPLIMEFVETNSSLVNSELLAVAIYNQQIGVVEFLLKRMNELKQMPLGLSFTSLFNIKHYPFTTTLQEEKTPSLWKHQENGKSGALIEERDSSNTSISNISRISNDETKINQEDMPNIENKQKKSLTNSKDVEQNSFLLVGGMVINTSSSSQEIYTSIPIPFQKKYVDITSSHRSKFAIIIYIGSLEIKWVNNVLFTPTELHSLPMQSNIPQRFIFTRNNIQIQTITIPYPPDAITITISINLEPYSFVILSDNSIPPCIESHYLPFIDFDYPPLLAPFLPPPLPTHLSVLVYSLSLKPNEELVKCIINSMSLECLFQQTTYAKHHALRMAAFFHEPITFSALLPYAEELDCSIFRSLVCTPFSKSHRKILLTLPIKEFPREIIGGIDDIVGFNNALEMYPFANHIIDYIKIIKTALTTKSFYVLEVLRSKDIVGIDENFSKEILDSLLLSDSPAEEYVIKMISTPLSYYSAHITMYTNPKMLKFILENGGRVEQLNGWNIESDEVAIRFNASIIDGRVNGSRPLHDAVKQQNSTFIDWLLQHGCNATLLDGQGKRAIDYTSEGSVYYKLLVNKCKQIKLEKPQTLFVEGKKEQMTITNKNVIIISKTGKNTTNINVVGIKQFELNHSFDVAYSIPYDECVVLRKTNRMYIINTNTTEEKEIECNNTLLWNHPIAIQNDSIYVVLPSLKKKIYQTLWYSSLETPSKIKPVCSNEYPIDYILSQKDCIVCINILEQGIKEKPCWITQHFKNQLNIIVIYSKKIHNVLIQVCDEAQEWNQTTVQQVSLNNFIIFCFVNEPSAKQPHFAIDLVSKRLFALPFEFQSLPPSTIIHNNKAFSLFPSQLLIQNIEPILFHPMQRFISKLITFHPDITLTNGIDKLKCHSFILQIRIPSLLNHIENNIIHINSSADELLTLKLFLYTGDPCYPIQDFVVVDRLSLFHSVISKINSQFHSSIQPTLGFNSFIHDFTQLSHNDLEVCFIPNTIVHINSIWFSFVFPQIDPKNYITDPFVIKIIKHIYELNDPIWLEYLCVYFNIN</sequence>
<feature type="compositionally biased region" description="Basic and acidic residues" evidence="2">
    <location>
        <begin position="117"/>
        <end position="126"/>
    </location>
</feature>
<feature type="compositionally biased region" description="Low complexity" evidence="2">
    <location>
        <begin position="139"/>
        <end position="149"/>
    </location>
</feature>
<gene>
    <name evidence="3" type="ORF">CL6EHI_186760</name>
</gene>
<protein>
    <submittedName>
        <fullName evidence="3">Uncharacterized protein</fullName>
    </submittedName>
</protein>
<feature type="repeat" description="ANK" evidence="1">
    <location>
        <begin position="566"/>
        <end position="598"/>
    </location>
</feature>
<feature type="region of interest" description="Disordered" evidence="2">
    <location>
        <begin position="117"/>
        <end position="152"/>
    </location>
</feature>
<reference evidence="3 4" key="1">
    <citation type="submission" date="2016-05" db="EMBL/GenBank/DDBJ databases">
        <title>First whole genome sequencing of Entamoeba histolytica HM1:IMSS-clone-6.</title>
        <authorList>
            <person name="Mukherjee Avik.K."/>
            <person name="Izumyama S."/>
            <person name="Nakada-Tsukui K."/>
            <person name="Nozaki T."/>
        </authorList>
    </citation>
    <scope>NUCLEOTIDE SEQUENCE [LARGE SCALE GENOMIC DNA]</scope>
    <source>
        <strain evidence="3 4">HM1:IMSS clone 6</strain>
    </source>
</reference>
<name>A0A5K1U904_ENTHI</name>
<dbReference type="PROSITE" id="PS50297">
    <property type="entry name" value="ANK_REP_REGION"/>
    <property type="match status" value="1"/>
</dbReference>
<evidence type="ECO:0000256" key="1">
    <source>
        <dbReference type="PROSITE-ProRule" id="PRU00023"/>
    </source>
</evidence>
<dbReference type="EMBL" id="BDEQ01000001">
    <property type="protein sequence ID" value="GAT92746.1"/>
    <property type="molecule type" value="Genomic_DNA"/>
</dbReference>
<dbReference type="InterPro" id="IPR036770">
    <property type="entry name" value="Ankyrin_rpt-contain_sf"/>
</dbReference>
<dbReference type="AlphaFoldDB" id="A0A5K1U904"/>
<evidence type="ECO:0000313" key="4">
    <source>
        <dbReference type="Proteomes" id="UP000078387"/>
    </source>
</evidence>
<organism evidence="3 4">
    <name type="scientific">Entamoeba histolytica</name>
    <dbReference type="NCBI Taxonomy" id="5759"/>
    <lineage>
        <taxon>Eukaryota</taxon>
        <taxon>Amoebozoa</taxon>
        <taxon>Evosea</taxon>
        <taxon>Archamoebae</taxon>
        <taxon>Mastigamoebida</taxon>
        <taxon>Entamoebidae</taxon>
        <taxon>Entamoeba</taxon>
    </lineage>
</organism>
<dbReference type="PROSITE" id="PS50088">
    <property type="entry name" value="ANK_REPEAT"/>
    <property type="match status" value="1"/>
</dbReference>
<dbReference type="OMA" id="KCVINSM"/>
<dbReference type="Gene3D" id="1.25.40.20">
    <property type="entry name" value="Ankyrin repeat-containing domain"/>
    <property type="match status" value="1"/>
</dbReference>
<evidence type="ECO:0000313" key="3">
    <source>
        <dbReference type="EMBL" id="GAT92746.1"/>
    </source>
</evidence>
<evidence type="ECO:0000256" key="2">
    <source>
        <dbReference type="SAM" id="MobiDB-lite"/>
    </source>
</evidence>
<dbReference type="VEuPathDB" id="AmoebaDB:KM1_009020"/>
<dbReference type="VEuPathDB" id="AmoebaDB:EHI8A_001260"/>
<dbReference type="InterPro" id="IPR002110">
    <property type="entry name" value="Ankyrin_rpt"/>
</dbReference>
<comment type="caution">
    <text evidence="3">The sequence shown here is derived from an EMBL/GenBank/DDBJ whole genome shotgun (WGS) entry which is preliminary data.</text>
</comment>
<dbReference type="SUPFAM" id="SSF48403">
    <property type="entry name" value="Ankyrin repeat"/>
    <property type="match status" value="1"/>
</dbReference>
<dbReference type="SMART" id="SM00248">
    <property type="entry name" value="ANK"/>
    <property type="match status" value="3"/>
</dbReference>
<dbReference type="VEuPathDB" id="AmoebaDB:EHI_186760"/>
<proteinExistence type="predicted"/>
<keyword evidence="1" id="KW-0040">ANK repeat</keyword>
<dbReference type="Proteomes" id="UP000078387">
    <property type="component" value="Unassembled WGS sequence"/>
</dbReference>